<evidence type="ECO:0000256" key="10">
    <source>
        <dbReference type="ARBA" id="ARBA00022723"/>
    </source>
</evidence>
<evidence type="ECO:0000256" key="4">
    <source>
        <dbReference type="ARBA" id="ARBA00008276"/>
    </source>
</evidence>
<keyword evidence="14" id="KW-0289">Folate biosynthesis</keyword>
<dbReference type="PANTHER" id="PTHR11136">
    <property type="entry name" value="FOLYLPOLYGLUTAMATE SYNTHASE-RELATED"/>
    <property type="match status" value="1"/>
</dbReference>
<evidence type="ECO:0000256" key="16">
    <source>
        <dbReference type="ARBA" id="ARBA00047493"/>
    </source>
</evidence>
<comment type="similarity">
    <text evidence="4 18">Belongs to the folylpolyglutamate synthase family.</text>
</comment>
<comment type="cofactor">
    <cofactor evidence="1">
        <name>Mg(2+)</name>
        <dbReference type="ChEBI" id="CHEBI:18420"/>
    </cofactor>
</comment>
<keyword evidence="12 18" id="KW-0067">ATP-binding</keyword>
<evidence type="ECO:0000259" key="19">
    <source>
        <dbReference type="Pfam" id="PF02875"/>
    </source>
</evidence>
<dbReference type="GO" id="GO:0046872">
    <property type="term" value="F:metal ion binding"/>
    <property type="evidence" value="ECO:0007669"/>
    <property type="project" value="UniProtKB-KW"/>
</dbReference>
<evidence type="ECO:0000256" key="5">
    <source>
        <dbReference type="ARBA" id="ARBA00011245"/>
    </source>
</evidence>
<protein>
    <recommendedName>
        <fullName evidence="8">Dihydrofolate synthase/folylpolyglutamate synthase</fullName>
        <ecNumber evidence="6">6.3.2.12</ecNumber>
        <ecNumber evidence="7">6.3.2.17</ecNumber>
    </recommendedName>
    <alternativeName>
        <fullName evidence="15">Tetrahydrofolylpolyglutamate synthase</fullName>
    </alternativeName>
</protein>
<dbReference type="FunFam" id="3.40.1190.10:FF:000004">
    <property type="entry name" value="Dihydrofolate synthase/folylpolyglutamate synthase"/>
    <property type="match status" value="1"/>
</dbReference>
<dbReference type="Pfam" id="PF02875">
    <property type="entry name" value="Mur_ligase_C"/>
    <property type="match status" value="1"/>
</dbReference>
<dbReference type="AlphaFoldDB" id="A0AA41X1Q0"/>
<evidence type="ECO:0000256" key="7">
    <source>
        <dbReference type="ARBA" id="ARBA00013025"/>
    </source>
</evidence>
<evidence type="ECO:0000256" key="1">
    <source>
        <dbReference type="ARBA" id="ARBA00001946"/>
    </source>
</evidence>
<dbReference type="GO" id="GO:0005524">
    <property type="term" value="F:ATP binding"/>
    <property type="evidence" value="ECO:0007669"/>
    <property type="project" value="UniProtKB-KW"/>
</dbReference>
<sequence length="431" mass="48065">MSMTYEEALQWIQERLKFGIKPGLERMEWMLGELGNPERRLKSVHLAGTNGKGSTLTYMRAILQEAEYKVGTFTSPYIEVFNERISINGTPISNEDLAELVAAVRPVVEALEETDLGAATEFEVITVMMFYYFGIVNPCDIVLIETGLGGRFDSTNVVYPVATVITTIGYDHMHILGETLPAIAGEKAGIIKPGIPLITGVEQPDAYEVIQETAAAKQAKVYKLGEQFAVEHTESSASGEQFHFQCPFASYENLCISMRGAHQVQNAALALMTVFYLKTYQSFLIGEEHIREGLRGAFWLGRFETLSTEPLVIIDGAHNPEGVHSLVETLRTHYSDKRITVLFSALGDKKADRMIAQLETVADRLIFTTFDFPRAVSPRLLAAHCRKEHEVFDDWQEALEQVLPSLTGGDAFIITGSLYFISEIRAYMLQT</sequence>
<keyword evidence="10" id="KW-0479">Metal-binding</keyword>
<dbReference type="InterPro" id="IPR018109">
    <property type="entry name" value="Folylpolyglutamate_synth_CS"/>
</dbReference>
<keyword evidence="22" id="KW-1185">Reference proteome</keyword>
<comment type="catalytic activity">
    <reaction evidence="17">
        <text>7,8-dihydropteroate + L-glutamate + ATP = 7,8-dihydrofolate + ADP + phosphate + H(+)</text>
        <dbReference type="Rhea" id="RHEA:23584"/>
        <dbReference type="ChEBI" id="CHEBI:15378"/>
        <dbReference type="ChEBI" id="CHEBI:17839"/>
        <dbReference type="ChEBI" id="CHEBI:29985"/>
        <dbReference type="ChEBI" id="CHEBI:30616"/>
        <dbReference type="ChEBI" id="CHEBI:43474"/>
        <dbReference type="ChEBI" id="CHEBI:57451"/>
        <dbReference type="ChEBI" id="CHEBI:456216"/>
        <dbReference type="EC" id="6.3.2.12"/>
    </reaction>
</comment>
<keyword evidence="9 18" id="KW-0436">Ligase</keyword>
<dbReference type="PROSITE" id="PS01012">
    <property type="entry name" value="FOLYLPOLYGLU_SYNT_2"/>
    <property type="match status" value="1"/>
</dbReference>
<comment type="pathway">
    <text evidence="2">Cofactor biosynthesis; tetrahydrofolate biosynthesis; 7,8-dihydrofolate from 2-amino-4-hydroxy-6-hydroxymethyl-7,8-dihydropteridine diphosphate and 4-aminobenzoate: step 2/2.</text>
</comment>
<evidence type="ECO:0000256" key="12">
    <source>
        <dbReference type="ARBA" id="ARBA00022840"/>
    </source>
</evidence>
<comment type="pathway">
    <text evidence="3">Cofactor biosynthesis; tetrahydrofolylpolyglutamate biosynthesis.</text>
</comment>
<feature type="domain" description="Mur ligase C-terminal" evidence="19">
    <location>
        <begin position="301"/>
        <end position="417"/>
    </location>
</feature>
<dbReference type="InterPro" id="IPR013221">
    <property type="entry name" value="Mur_ligase_cen"/>
</dbReference>
<evidence type="ECO:0000256" key="18">
    <source>
        <dbReference type="PIRNR" id="PIRNR001563"/>
    </source>
</evidence>
<dbReference type="Gene3D" id="3.90.190.20">
    <property type="entry name" value="Mur ligase, C-terminal domain"/>
    <property type="match status" value="1"/>
</dbReference>
<dbReference type="Proteomes" id="UP001156102">
    <property type="component" value="Unassembled WGS sequence"/>
</dbReference>
<evidence type="ECO:0000256" key="9">
    <source>
        <dbReference type="ARBA" id="ARBA00022598"/>
    </source>
</evidence>
<feature type="domain" description="Mur ligase central" evidence="20">
    <location>
        <begin position="47"/>
        <end position="273"/>
    </location>
</feature>
<evidence type="ECO:0000256" key="8">
    <source>
        <dbReference type="ARBA" id="ARBA00019357"/>
    </source>
</evidence>
<dbReference type="EC" id="6.3.2.12" evidence="6"/>
<dbReference type="PANTHER" id="PTHR11136:SF0">
    <property type="entry name" value="DIHYDROFOLATE SYNTHETASE-RELATED"/>
    <property type="match status" value="1"/>
</dbReference>
<gene>
    <name evidence="21" type="ORF">NK662_02075</name>
</gene>
<evidence type="ECO:0000313" key="22">
    <source>
        <dbReference type="Proteomes" id="UP001156102"/>
    </source>
</evidence>
<dbReference type="NCBIfam" id="TIGR01499">
    <property type="entry name" value="folC"/>
    <property type="match status" value="1"/>
</dbReference>
<keyword evidence="13" id="KW-0460">Magnesium</keyword>
<evidence type="ECO:0000313" key="21">
    <source>
        <dbReference type="EMBL" id="MCP8967326.1"/>
    </source>
</evidence>
<dbReference type="InterPro" id="IPR036615">
    <property type="entry name" value="Mur_ligase_C_dom_sf"/>
</dbReference>
<keyword evidence="11 18" id="KW-0547">Nucleotide-binding</keyword>
<name>A0AA41X1Q0_9BACI</name>
<proteinExistence type="inferred from homology"/>
<dbReference type="Gene3D" id="3.40.1190.10">
    <property type="entry name" value="Mur-like, catalytic domain"/>
    <property type="match status" value="1"/>
</dbReference>
<evidence type="ECO:0000259" key="20">
    <source>
        <dbReference type="Pfam" id="PF08245"/>
    </source>
</evidence>
<comment type="caution">
    <text evidence="21">The sequence shown here is derived from an EMBL/GenBank/DDBJ whole genome shotgun (WGS) entry which is preliminary data.</text>
</comment>
<dbReference type="PIRSF" id="PIRSF001563">
    <property type="entry name" value="Folylpolyglu_synth"/>
    <property type="match status" value="1"/>
</dbReference>
<evidence type="ECO:0000256" key="3">
    <source>
        <dbReference type="ARBA" id="ARBA00005150"/>
    </source>
</evidence>
<comment type="subunit">
    <text evidence="5">Monomer.</text>
</comment>
<dbReference type="GO" id="GO:0004326">
    <property type="term" value="F:tetrahydrofolylpolyglutamate synthase activity"/>
    <property type="evidence" value="ECO:0007669"/>
    <property type="project" value="UniProtKB-EC"/>
</dbReference>
<dbReference type="GO" id="GO:0005737">
    <property type="term" value="C:cytoplasm"/>
    <property type="evidence" value="ECO:0007669"/>
    <property type="project" value="TreeGrafter"/>
</dbReference>
<evidence type="ECO:0000256" key="15">
    <source>
        <dbReference type="ARBA" id="ARBA00030592"/>
    </source>
</evidence>
<comment type="catalytic activity">
    <reaction evidence="16">
        <text>(6S)-5,6,7,8-tetrahydrofolyl-(gamma-L-Glu)(n) + L-glutamate + ATP = (6S)-5,6,7,8-tetrahydrofolyl-(gamma-L-Glu)(n+1) + ADP + phosphate + H(+)</text>
        <dbReference type="Rhea" id="RHEA:10580"/>
        <dbReference type="Rhea" id="RHEA-COMP:14738"/>
        <dbReference type="Rhea" id="RHEA-COMP:14740"/>
        <dbReference type="ChEBI" id="CHEBI:15378"/>
        <dbReference type="ChEBI" id="CHEBI:29985"/>
        <dbReference type="ChEBI" id="CHEBI:30616"/>
        <dbReference type="ChEBI" id="CHEBI:43474"/>
        <dbReference type="ChEBI" id="CHEBI:141005"/>
        <dbReference type="ChEBI" id="CHEBI:456216"/>
        <dbReference type="EC" id="6.3.2.17"/>
    </reaction>
</comment>
<accession>A0AA41X1Q0</accession>
<dbReference type="GO" id="GO:0008841">
    <property type="term" value="F:dihydrofolate synthase activity"/>
    <property type="evidence" value="ECO:0007669"/>
    <property type="project" value="UniProtKB-EC"/>
</dbReference>
<evidence type="ECO:0000256" key="6">
    <source>
        <dbReference type="ARBA" id="ARBA00013023"/>
    </source>
</evidence>
<dbReference type="InterPro" id="IPR036565">
    <property type="entry name" value="Mur-like_cat_sf"/>
</dbReference>
<organism evidence="21 22">
    <name type="scientific">Ectobacillus ponti</name>
    <dbReference type="NCBI Taxonomy" id="2961894"/>
    <lineage>
        <taxon>Bacteria</taxon>
        <taxon>Bacillati</taxon>
        <taxon>Bacillota</taxon>
        <taxon>Bacilli</taxon>
        <taxon>Bacillales</taxon>
        <taxon>Bacillaceae</taxon>
        <taxon>Ectobacillus</taxon>
    </lineage>
</organism>
<dbReference type="SUPFAM" id="SSF53244">
    <property type="entry name" value="MurD-like peptide ligases, peptide-binding domain"/>
    <property type="match status" value="1"/>
</dbReference>
<dbReference type="InterPro" id="IPR001645">
    <property type="entry name" value="Folylpolyglutamate_synth"/>
</dbReference>
<reference evidence="21" key="1">
    <citation type="submission" date="2022-07" db="EMBL/GenBank/DDBJ databases">
        <authorList>
            <person name="Li W.-J."/>
            <person name="Deng Q.-Q."/>
        </authorList>
    </citation>
    <scope>NUCLEOTIDE SEQUENCE</scope>
    <source>
        <strain evidence="21">SYSU M60031</strain>
    </source>
</reference>
<dbReference type="Pfam" id="PF08245">
    <property type="entry name" value="Mur_ligase_M"/>
    <property type="match status" value="1"/>
</dbReference>
<dbReference type="GO" id="GO:0046656">
    <property type="term" value="P:folic acid biosynthetic process"/>
    <property type="evidence" value="ECO:0007669"/>
    <property type="project" value="UniProtKB-KW"/>
</dbReference>
<dbReference type="EC" id="6.3.2.17" evidence="7"/>
<dbReference type="SUPFAM" id="SSF53623">
    <property type="entry name" value="MurD-like peptide ligases, catalytic domain"/>
    <property type="match status" value="1"/>
</dbReference>
<dbReference type="RefSeq" id="WP_254757431.1">
    <property type="nucleotide sequence ID" value="NZ_JANCLT010000001.1"/>
</dbReference>
<dbReference type="EMBL" id="JANCLT010000001">
    <property type="protein sequence ID" value="MCP8967326.1"/>
    <property type="molecule type" value="Genomic_DNA"/>
</dbReference>
<evidence type="ECO:0000256" key="11">
    <source>
        <dbReference type="ARBA" id="ARBA00022741"/>
    </source>
</evidence>
<evidence type="ECO:0000256" key="2">
    <source>
        <dbReference type="ARBA" id="ARBA00004799"/>
    </source>
</evidence>
<evidence type="ECO:0000256" key="14">
    <source>
        <dbReference type="ARBA" id="ARBA00022909"/>
    </source>
</evidence>
<evidence type="ECO:0000256" key="17">
    <source>
        <dbReference type="ARBA" id="ARBA00049161"/>
    </source>
</evidence>
<dbReference type="InterPro" id="IPR004101">
    <property type="entry name" value="Mur_ligase_C"/>
</dbReference>
<evidence type="ECO:0000256" key="13">
    <source>
        <dbReference type="ARBA" id="ARBA00022842"/>
    </source>
</evidence>